<dbReference type="Proteomes" id="UP000182257">
    <property type="component" value="Unassembled WGS sequence"/>
</dbReference>
<proteinExistence type="predicted"/>
<protein>
    <submittedName>
        <fullName evidence="4">PEGA domain-containing protein</fullName>
    </submittedName>
</protein>
<reference evidence="4 5" key="1">
    <citation type="submission" date="2016-10" db="EMBL/GenBank/DDBJ databases">
        <authorList>
            <person name="de Groot N.N."/>
        </authorList>
    </citation>
    <scope>NUCLEOTIDE SEQUENCE [LARGE SCALE GENOMIC DNA]</scope>
    <source>
        <strain evidence="4 5">D31d</strain>
    </source>
</reference>
<feature type="domain" description="PEGA" evidence="3">
    <location>
        <begin position="348"/>
        <end position="415"/>
    </location>
</feature>
<organism evidence="4 5">
    <name type="scientific">Xylanibacter ruminicola</name>
    <name type="common">Prevotella ruminicola</name>
    <dbReference type="NCBI Taxonomy" id="839"/>
    <lineage>
        <taxon>Bacteria</taxon>
        <taxon>Pseudomonadati</taxon>
        <taxon>Bacteroidota</taxon>
        <taxon>Bacteroidia</taxon>
        <taxon>Bacteroidales</taxon>
        <taxon>Prevotellaceae</taxon>
        <taxon>Xylanibacter</taxon>
    </lineage>
</organism>
<evidence type="ECO:0000313" key="5">
    <source>
        <dbReference type="Proteomes" id="UP000182257"/>
    </source>
</evidence>
<dbReference type="PANTHER" id="PTHR36194:SF1">
    <property type="entry name" value="S-LAYER-LIKE PROTEIN"/>
    <property type="match status" value="1"/>
</dbReference>
<name>A0A1H4EIC8_XYLRU</name>
<sequence>MKRFLYIWLSCWLALTMQAQQMRILQFEKLKKGPLNMRHVVTDKQQAIIDLTTSESGFTFLANGKTEIAAEEGDGMLTLKSPHKTTHIVVKHPEYGQLTWKVPGRKGLLKKKHYTAVLQTAKPDEEYKLQKQWVVFELKPSHAIFTVDSTTSIVNQSKTQMYLPLGKHTYKAEAPFYTEVEDSFELTDQEQQNITVALQPIYSYITVKTPMEGADILIDGVHIGYTQGTSGHLNEGPHQVVIMKGDQKYYDQIVNIGWQEKKVIKLKSTDLKPIATPTPVQQDLAQLLPSAARSTASKETADKKTAGKNKKASKSTYKSIPFATQYAIEEVNDTIAQIPFRETTNYGMLNVHANEIGAQVYIDGKLSGTTPCIVKQLPAGKTCKVRLVKAGFRDTEKVVKVEGNNLAEVNLKLKKK</sequence>
<feature type="chain" id="PRO_5010179778" evidence="2">
    <location>
        <begin position="20"/>
        <end position="416"/>
    </location>
</feature>
<evidence type="ECO:0000259" key="3">
    <source>
        <dbReference type="Pfam" id="PF08308"/>
    </source>
</evidence>
<dbReference type="AlphaFoldDB" id="A0A1H4EIC8"/>
<dbReference type="EMBL" id="FNRF01000005">
    <property type="protein sequence ID" value="SEA83982.1"/>
    <property type="molecule type" value="Genomic_DNA"/>
</dbReference>
<dbReference type="Pfam" id="PF08308">
    <property type="entry name" value="PEGA"/>
    <property type="match status" value="1"/>
</dbReference>
<dbReference type="RefSeq" id="WP_081353039.1">
    <property type="nucleotide sequence ID" value="NZ_FNRF01000005.1"/>
</dbReference>
<keyword evidence="2" id="KW-0732">Signal</keyword>
<evidence type="ECO:0000256" key="1">
    <source>
        <dbReference type="SAM" id="MobiDB-lite"/>
    </source>
</evidence>
<dbReference type="PANTHER" id="PTHR36194">
    <property type="entry name" value="S-LAYER-LIKE PROTEIN"/>
    <property type="match status" value="1"/>
</dbReference>
<gene>
    <name evidence="4" type="ORF">SAMN05216462_2801</name>
</gene>
<evidence type="ECO:0000256" key="2">
    <source>
        <dbReference type="SAM" id="SignalP"/>
    </source>
</evidence>
<dbReference type="OrthoDB" id="1090967at2"/>
<feature type="signal peptide" evidence="2">
    <location>
        <begin position="1"/>
        <end position="19"/>
    </location>
</feature>
<evidence type="ECO:0000313" key="4">
    <source>
        <dbReference type="EMBL" id="SEA83982.1"/>
    </source>
</evidence>
<accession>A0A1H4EIC8</accession>
<feature type="region of interest" description="Disordered" evidence="1">
    <location>
        <begin position="291"/>
        <end position="312"/>
    </location>
</feature>
<dbReference type="InterPro" id="IPR013229">
    <property type="entry name" value="PEGA"/>
</dbReference>